<dbReference type="Gene3D" id="2.60.40.3960">
    <property type="entry name" value="Velvet domain"/>
    <property type="match status" value="1"/>
</dbReference>
<dbReference type="InParanoid" id="F4P4Y7"/>
<evidence type="ECO:0000259" key="6">
    <source>
        <dbReference type="PROSITE" id="PS51821"/>
    </source>
</evidence>
<feature type="compositionally biased region" description="Basic and acidic residues" evidence="5">
    <location>
        <begin position="188"/>
        <end position="204"/>
    </location>
</feature>
<feature type="compositionally biased region" description="Basic residues" evidence="5">
    <location>
        <begin position="222"/>
        <end position="232"/>
    </location>
</feature>
<accession>F4P4Y7</accession>
<feature type="region of interest" description="Disordered" evidence="5">
    <location>
        <begin position="176"/>
        <end position="260"/>
    </location>
</feature>
<dbReference type="STRING" id="684364.F4P4Y7"/>
<dbReference type="PANTHER" id="PTHR33572">
    <property type="entry name" value="SPORE DEVELOPMENT REGULATOR VOSA"/>
    <property type="match status" value="1"/>
</dbReference>
<reference evidence="7 8" key="1">
    <citation type="submission" date="2009-12" db="EMBL/GenBank/DDBJ databases">
        <title>The draft genome of Batrachochytrium dendrobatidis.</title>
        <authorList>
            <consortium name="US DOE Joint Genome Institute (JGI-PGF)"/>
            <person name="Kuo A."/>
            <person name="Salamov A."/>
            <person name="Schmutz J."/>
            <person name="Lucas S."/>
            <person name="Pitluck S."/>
            <person name="Rosenblum E."/>
            <person name="Stajich J."/>
            <person name="Eisen M."/>
            <person name="Grigoriev I.V."/>
        </authorList>
    </citation>
    <scope>NUCLEOTIDE SEQUENCE [LARGE SCALE GENOMIC DNA]</scope>
    <source>
        <strain evidence="8">JAM81 / FGSC 10211</strain>
    </source>
</reference>
<feature type="compositionally biased region" description="Polar residues" evidence="5">
    <location>
        <begin position="239"/>
        <end position="259"/>
    </location>
</feature>
<keyword evidence="4" id="KW-0539">Nucleus</keyword>
<dbReference type="EMBL" id="GL882885">
    <property type="protein sequence ID" value="EGF79987.1"/>
    <property type="molecule type" value="Genomic_DNA"/>
</dbReference>
<dbReference type="InterPro" id="IPR038491">
    <property type="entry name" value="Velvet_dom_sf"/>
</dbReference>
<dbReference type="HOGENOM" id="CLU_657180_0_0_1"/>
<dbReference type="RefSeq" id="XP_006679480.1">
    <property type="nucleotide sequence ID" value="XM_006679417.1"/>
</dbReference>
<evidence type="ECO:0000256" key="3">
    <source>
        <dbReference type="ARBA" id="ARBA00023163"/>
    </source>
</evidence>
<dbReference type="GO" id="GO:0005992">
    <property type="term" value="P:trehalose biosynthetic process"/>
    <property type="evidence" value="ECO:0000318"/>
    <property type="project" value="GO_Central"/>
</dbReference>
<dbReference type="PANTHER" id="PTHR33572:SF18">
    <property type="entry name" value="SPORE DEVELOPMENT REGULATOR VOSA"/>
    <property type="match status" value="1"/>
</dbReference>
<dbReference type="GO" id="GO:0005634">
    <property type="term" value="C:nucleus"/>
    <property type="evidence" value="ECO:0000318"/>
    <property type="project" value="GO_Central"/>
</dbReference>
<dbReference type="InterPro" id="IPR037525">
    <property type="entry name" value="Velvet_dom"/>
</dbReference>
<dbReference type="PROSITE" id="PS51821">
    <property type="entry name" value="VELVET"/>
    <property type="match status" value="1"/>
</dbReference>
<protein>
    <recommendedName>
        <fullName evidence="6">Velvet domain-containing protein</fullName>
    </recommendedName>
</protein>
<evidence type="ECO:0000256" key="5">
    <source>
        <dbReference type="SAM" id="MobiDB-lite"/>
    </source>
</evidence>
<dbReference type="OrthoDB" id="2137542at2759"/>
<sequence>MRDTKLHMQPRLVHNRTSQLGVYGTHQHLDTYDLCYIYWSTIFWLVKQLQGFVAVLLFLHSKNHHAEFMATNRHFPSIAHDKGSPLFNRPTTSYFARIIQQPSQALAVGIYNNPLSAHPIEPCVIVQLFKVTPDNILDDSIDSMPDWQHYIAHAFLSSVNGKEDQSNFIQTALLQHKSEPATSPLSKPEQETDRKSSRIQHKTESSSVGQSASSLDGPGHSSKTRGRSKSKTGAKVESPASTPSMQHSIAQLSAPTPQHTALAKQLLNPPQGQDKPTNTGLTLLDGPVGNVENSLCGTLVSASYLCHDLLGCNGVFFCFPDLSIRINGVFKLRIAISKLPILGNLIAKSINKSHHSATDTEMGSEGCIIATTISDAFTSHTSATWQGHSEWTNISDHFSNQGVNIIRFKTRSKSSQIG</sequence>
<keyword evidence="2" id="KW-0805">Transcription regulation</keyword>
<feature type="domain" description="Velvet" evidence="6">
    <location>
        <begin position="88"/>
        <end position="408"/>
    </location>
</feature>
<evidence type="ECO:0000313" key="8">
    <source>
        <dbReference type="Proteomes" id="UP000007241"/>
    </source>
</evidence>
<gene>
    <name evidence="7" type="ORF">BATDEDRAFT_25565</name>
</gene>
<evidence type="ECO:0000256" key="1">
    <source>
        <dbReference type="ARBA" id="ARBA00004123"/>
    </source>
</evidence>
<dbReference type="InterPro" id="IPR021740">
    <property type="entry name" value="Velvet"/>
</dbReference>
<evidence type="ECO:0000256" key="4">
    <source>
        <dbReference type="ARBA" id="ARBA00023242"/>
    </source>
</evidence>
<dbReference type="GeneID" id="18238817"/>
<keyword evidence="8" id="KW-1185">Reference proteome</keyword>
<proteinExistence type="predicted"/>
<dbReference type="Pfam" id="PF11754">
    <property type="entry name" value="Velvet"/>
    <property type="match status" value="1"/>
</dbReference>
<evidence type="ECO:0000256" key="2">
    <source>
        <dbReference type="ARBA" id="ARBA00023015"/>
    </source>
</evidence>
<keyword evidence="3" id="KW-0804">Transcription</keyword>
<evidence type="ECO:0000313" key="7">
    <source>
        <dbReference type="EMBL" id="EGF79987.1"/>
    </source>
</evidence>
<comment type="subcellular location">
    <subcellularLocation>
        <location evidence="1">Nucleus</location>
    </subcellularLocation>
</comment>
<dbReference type="Proteomes" id="UP000007241">
    <property type="component" value="Unassembled WGS sequence"/>
</dbReference>
<dbReference type="GO" id="GO:0030435">
    <property type="term" value="P:sporulation resulting in formation of a cellular spore"/>
    <property type="evidence" value="ECO:0000318"/>
    <property type="project" value="GO_Central"/>
</dbReference>
<name>F4P4Y7_BATDJ</name>
<feature type="compositionally biased region" description="Polar residues" evidence="5">
    <location>
        <begin position="205"/>
        <end position="214"/>
    </location>
</feature>
<dbReference type="AlphaFoldDB" id="F4P4Y7"/>
<organism evidence="7 8">
    <name type="scientific">Batrachochytrium dendrobatidis (strain JAM81 / FGSC 10211)</name>
    <name type="common">Frog chytrid fungus</name>
    <dbReference type="NCBI Taxonomy" id="684364"/>
    <lineage>
        <taxon>Eukaryota</taxon>
        <taxon>Fungi</taxon>
        <taxon>Fungi incertae sedis</taxon>
        <taxon>Chytridiomycota</taxon>
        <taxon>Chytridiomycota incertae sedis</taxon>
        <taxon>Chytridiomycetes</taxon>
        <taxon>Rhizophydiales</taxon>
        <taxon>Rhizophydiales incertae sedis</taxon>
        <taxon>Batrachochytrium</taxon>
    </lineage>
</organism>